<dbReference type="PANTHER" id="PTHR30425">
    <property type="entry name" value="PHOSPHATE TRANSPORT SYSTEM PERMEASE PROTEIN PST"/>
    <property type="match status" value="1"/>
</dbReference>
<feature type="transmembrane region" description="Helical" evidence="9">
    <location>
        <begin position="70"/>
        <end position="103"/>
    </location>
</feature>
<keyword evidence="3 9" id="KW-0813">Transport</keyword>
<dbReference type="KEGG" id="afy:BW247_06015"/>
<organism evidence="12 13">
    <name type="scientific">Acidihalobacter ferrooxydans</name>
    <dbReference type="NCBI Taxonomy" id="1765967"/>
    <lineage>
        <taxon>Bacteria</taxon>
        <taxon>Pseudomonadati</taxon>
        <taxon>Pseudomonadota</taxon>
        <taxon>Gammaproteobacteria</taxon>
        <taxon>Chromatiales</taxon>
        <taxon>Ectothiorhodospiraceae</taxon>
        <taxon>Acidihalobacter</taxon>
    </lineage>
</organism>
<comment type="similarity">
    <text evidence="2 10">Belongs to the binding-protein-dependent transport system permease family. CysTW subfamily.</text>
</comment>
<dbReference type="RefSeq" id="WP_076836358.1">
    <property type="nucleotide sequence ID" value="NZ_CP019434.1"/>
</dbReference>
<evidence type="ECO:0000313" key="13">
    <source>
        <dbReference type="Proteomes" id="UP000243807"/>
    </source>
</evidence>
<evidence type="ECO:0000256" key="3">
    <source>
        <dbReference type="ARBA" id="ARBA00022448"/>
    </source>
</evidence>
<accession>A0A1P8UFT6</accession>
<dbReference type="EMBL" id="CP019434">
    <property type="protein sequence ID" value="APZ42707.1"/>
    <property type="molecule type" value="Genomic_DNA"/>
</dbReference>
<reference evidence="12 13" key="1">
    <citation type="submission" date="2017-01" db="EMBL/GenBank/DDBJ databases">
        <title>Draft sequence of Acidihalobacter ferrooxidans strain DSM 14175 (strain V8).</title>
        <authorList>
            <person name="Khaleque H.N."/>
            <person name="Ramsay J.P."/>
            <person name="Murphy R.J.T."/>
            <person name="Kaksonen A.H."/>
            <person name="Boxall N.J."/>
            <person name="Watkin E.L.J."/>
        </authorList>
    </citation>
    <scope>NUCLEOTIDE SEQUENCE [LARGE SCALE GENOMIC DNA]</scope>
    <source>
        <strain evidence="12 13">V8</strain>
    </source>
</reference>
<dbReference type="SUPFAM" id="SSF161098">
    <property type="entry name" value="MetI-like"/>
    <property type="match status" value="1"/>
</dbReference>
<evidence type="ECO:0000313" key="12">
    <source>
        <dbReference type="EMBL" id="APZ42707.1"/>
    </source>
</evidence>
<dbReference type="Proteomes" id="UP000243807">
    <property type="component" value="Chromosome"/>
</dbReference>
<feature type="transmembrane region" description="Helical" evidence="9">
    <location>
        <begin position="224"/>
        <end position="247"/>
    </location>
</feature>
<feature type="transmembrane region" description="Helical" evidence="9">
    <location>
        <begin position="292"/>
        <end position="313"/>
    </location>
</feature>
<dbReference type="GO" id="GO:0005315">
    <property type="term" value="F:phosphate transmembrane transporter activity"/>
    <property type="evidence" value="ECO:0007669"/>
    <property type="project" value="InterPro"/>
</dbReference>
<comment type="caution">
    <text evidence="10">Lacks conserved residue(s) required for the propagation of feature annotation.</text>
</comment>
<feature type="transmembrane region" description="Helical" evidence="9">
    <location>
        <begin position="115"/>
        <end position="140"/>
    </location>
</feature>
<dbReference type="AlphaFoldDB" id="A0A1P8UFT6"/>
<dbReference type="CDD" id="cd06261">
    <property type="entry name" value="TM_PBP2"/>
    <property type="match status" value="1"/>
</dbReference>
<keyword evidence="6 9" id="KW-0812">Transmembrane</keyword>
<dbReference type="Gene3D" id="1.10.3720.10">
    <property type="entry name" value="MetI-like"/>
    <property type="match status" value="1"/>
</dbReference>
<evidence type="ECO:0000256" key="2">
    <source>
        <dbReference type="ARBA" id="ARBA00007069"/>
    </source>
</evidence>
<dbReference type="InterPro" id="IPR035906">
    <property type="entry name" value="MetI-like_sf"/>
</dbReference>
<feature type="domain" description="ABC transmembrane type-1" evidence="11">
    <location>
        <begin position="76"/>
        <end position="307"/>
    </location>
</feature>
<dbReference type="Pfam" id="PF00528">
    <property type="entry name" value="BPD_transp_1"/>
    <property type="match status" value="1"/>
</dbReference>
<dbReference type="OrthoDB" id="9785113at2"/>
<evidence type="ECO:0000256" key="9">
    <source>
        <dbReference type="RuleBase" id="RU363032"/>
    </source>
</evidence>
<evidence type="ECO:0000259" key="11">
    <source>
        <dbReference type="PROSITE" id="PS50928"/>
    </source>
</evidence>
<dbReference type="InterPro" id="IPR051124">
    <property type="entry name" value="Phosphate_Transport_Permease"/>
</dbReference>
<dbReference type="GO" id="GO:0006817">
    <property type="term" value="P:phosphate ion transport"/>
    <property type="evidence" value="ECO:0007669"/>
    <property type="project" value="UniProtKB-KW"/>
</dbReference>
<keyword evidence="8 9" id="KW-0472">Membrane</keyword>
<evidence type="ECO:0000256" key="7">
    <source>
        <dbReference type="ARBA" id="ARBA00022989"/>
    </source>
</evidence>
<evidence type="ECO:0000256" key="6">
    <source>
        <dbReference type="ARBA" id="ARBA00022692"/>
    </source>
</evidence>
<keyword evidence="7 9" id="KW-1133">Transmembrane helix</keyword>
<keyword evidence="10" id="KW-0997">Cell inner membrane</keyword>
<dbReference type="GO" id="GO:0005886">
    <property type="term" value="C:plasma membrane"/>
    <property type="evidence" value="ECO:0007669"/>
    <property type="project" value="UniProtKB-SubCell"/>
</dbReference>
<dbReference type="PANTHER" id="PTHR30425:SF1">
    <property type="entry name" value="PHOSPHATE TRANSPORT SYSTEM PERMEASE PROTEIN PSTC"/>
    <property type="match status" value="1"/>
</dbReference>
<keyword evidence="4" id="KW-1003">Cell membrane</keyword>
<gene>
    <name evidence="12" type="ORF">BW247_06015</name>
</gene>
<keyword evidence="5 10" id="KW-0592">Phosphate transport</keyword>
<dbReference type="PROSITE" id="PS50928">
    <property type="entry name" value="ABC_TM1"/>
    <property type="match status" value="1"/>
</dbReference>
<feature type="transmembrane region" description="Helical" evidence="9">
    <location>
        <begin position="167"/>
        <end position="188"/>
    </location>
</feature>
<evidence type="ECO:0000256" key="5">
    <source>
        <dbReference type="ARBA" id="ARBA00022592"/>
    </source>
</evidence>
<comment type="subcellular location">
    <subcellularLocation>
        <location evidence="10">Cell inner membrane</location>
        <topology evidence="10">Multi-pass membrane protein</topology>
    </subcellularLocation>
    <subcellularLocation>
        <location evidence="1 9">Cell membrane</location>
        <topology evidence="1 9">Multi-pass membrane protein</topology>
    </subcellularLocation>
</comment>
<evidence type="ECO:0000256" key="4">
    <source>
        <dbReference type="ARBA" id="ARBA00022475"/>
    </source>
</evidence>
<dbReference type="NCBIfam" id="TIGR02138">
    <property type="entry name" value="phosphate_pstC"/>
    <property type="match status" value="1"/>
</dbReference>
<proteinExistence type="inferred from homology"/>
<dbReference type="InterPro" id="IPR000515">
    <property type="entry name" value="MetI-like"/>
</dbReference>
<dbReference type="InterPro" id="IPR011864">
    <property type="entry name" value="Phosphate_PstC"/>
</dbReference>
<evidence type="ECO:0000256" key="10">
    <source>
        <dbReference type="RuleBase" id="RU363054"/>
    </source>
</evidence>
<keyword evidence="13" id="KW-1185">Reference proteome</keyword>
<comment type="function">
    <text evidence="10">Part of the binding-protein-dependent transport system for phosphate; probably responsible for the translocation of the substrate across the membrane.</text>
</comment>
<evidence type="ECO:0000256" key="8">
    <source>
        <dbReference type="ARBA" id="ARBA00023136"/>
    </source>
</evidence>
<sequence>MFRFRWAVGGIAVLLPLSLLVIAGFLLQYSWPAIQFNGLGFLLNNDWNLGRMYGNPVTVRGELVLPGASYGVLFLIGGTLLSSLIAIALALPLGVLSAVFLSAGLRGVARAAASFLVELLAAVPSVVYGLWGYVVLIPFLGHHLYPLLADTLGRIFPAFAEPTGSGYGLFTAGILLSFMIVPLIAATLRDALDATDSALRESGVALGASRIEVMRHILLPGQRTVIAGASILALGRALGETMAVLMVSGNALNILPKNIYDPVSTMAAFIVSQLDSAMQDPTGMAVRSLAEVALLLMAISVLVNGAAQTLLWLSGRRA</sequence>
<name>A0A1P8UFT6_9GAMM</name>
<protein>
    <recommendedName>
        <fullName evidence="10">Phosphate transport system permease protein</fullName>
    </recommendedName>
</protein>
<dbReference type="STRING" id="1765967.BW247_06015"/>
<evidence type="ECO:0000256" key="1">
    <source>
        <dbReference type="ARBA" id="ARBA00004651"/>
    </source>
</evidence>